<dbReference type="Gene3D" id="3.30.565.10">
    <property type="entry name" value="Histidine kinase-like ATPase, C-terminal domain"/>
    <property type="match status" value="1"/>
</dbReference>
<evidence type="ECO:0000256" key="4">
    <source>
        <dbReference type="ARBA" id="ARBA00022475"/>
    </source>
</evidence>
<dbReference type="PROSITE" id="PS50109">
    <property type="entry name" value="HIS_KIN"/>
    <property type="match status" value="1"/>
</dbReference>
<comment type="subcellular location">
    <subcellularLocation>
        <location evidence="2">Cell membrane</location>
        <topology evidence="2">Multi-pass membrane protein</topology>
    </subcellularLocation>
</comment>
<dbReference type="SMART" id="SM00387">
    <property type="entry name" value="HATPase_c"/>
    <property type="match status" value="1"/>
</dbReference>
<dbReference type="PANTHER" id="PTHR34220">
    <property type="entry name" value="SENSOR HISTIDINE KINASE YPDA"/>
    <property type="match status" value="1"/>
</dbReference>
<dbReference type="InterPro" id="IPR005467">
    <property type="entry name" value="His_kinase_dom"/>
</dbReference>
<comment type="catalytic activity">
    <reaction evidence="1">
        <text>ATP + protein L-histidine = ADP + protein N-phospho-L-histidine.</text>
        <dbReference type="EC" id="2.7.13.3"/>
    </reaction>
</comment>
<dbReference type="SUPFAM" id="SSF55874">
    <property type="entry name" value="ATPase domain of HSP90 chaperone/DNA topoisomerase II/histidine kinase"/>
    <property type="match status" value="1"/>
</dbReference>
<gene>
    <name evidence="17" type="ORF">QYB97_14230</name>
</gene>
<dbReference type="Pfam" id="PF02518">
    <property type="entry name" value="HATPase_c"/>
    <property type="match status" value="1"/>
</dbReference>
<dbReference type="EC" id="2.7.13.3" evidence="3"/>
<dbReference type="InterPro" id="IPR003594">
    <property type="entry name" value="HATPase_dom"/>
</dbReference>
<protein>
    <recommendedName>
        <fullName evidence="3">histidine kinase</fullName>
        <ecNumber evidence="3">2.7.13.3</ecNumber>
    </recommendedName>
</protein>
<evidence type="ECO:0000256" key="14">
    <source>
        <dbReference type="SAM" id="Phobius"/>
    </source>
</evidence>
<evidence type="ECO:0000313" key="17">
    <source>
        <dbReference type="EMBL" id="MDN4525638.1"/>
    </source>
</evidence>
<dbReference type="InterPro" id="IPR036890">
    <property type="entry name" value="HATPase_C_sf"/>
</dbReference>
<evidence type="ECO:0000256" key="3">
    <source>
        <dbReference type="ARBA" id="ARBA00012438"/>
    </source>
</evidence>
<evidence type="ECO:0000256" key="2">
    <source>
        <dbReference type="ARBA" id="ARBA00004651"/>
    </source>
</evidence>
<evidence type="ECO:0000256" key="9">
    <source>
        <dbReference type="ARBA" id="ARBA00022777"/>
    </source>
</evidence>
<keyword evidence="10" id="KW-0067">ATP-binding</keyword>
<evidence type="ECO:0000259" key="15">
    <source>
        <dbReference type="PROSITE" id="PS50109"/>
    </source>
</evidence>
<evidence type="ECO:0000259" key="16">
    <source>
        <dbReference type="PROSITE" id="PS50885"/>
    </source>
</evidence>
<dbReference type="GO" id="GO:0016301">
    <property type="term" value="F:kinase activity"/>
    <property type="evidence" value="ECO:0007669"/>
    <property type="project" value="UniProtKB-KW"/>
</dbReference>
<evidence type="ECO:0000256" key="8">
    <source>
        <dbReference type="ARBA" id="ARBA00022741"/>
    </source>
</evidence>
<dbReference type="RefSeq" id="WP_301166669.1">
    <property type="nucleotide sequence ID" value="NZ_JAUHTR010000007.1"/>
</dbReference>
<dbReference type="Pfam" id="PF06580">
    <property type="entry name" value="His_kinase"/>
    <property type="match status" value="1"/>
</dbReference>
<evidence type="ECO:0000256" key="6">
    <source>
        <dbReference type="ARBA" id="ARBA00022679"/>
    </source>
</evidence>
<sequence>MFFSLRNRLFLIFTCVLTIPFIVFSLLVPRWFSSTIEDQTQDLVVGMMDQYSLYINSIALQAEDLGKQVLVNDSTQQWMKVDNKSSGISNDRRAVIRNQQKSLLSSLTANNSNDMSISVTLNDGTGTSGNNPNWYKASWYREFTEEGKPFITSHTDPLQPASSNINSYVLPLIDMNTFISYGFIKVNFPTDLLASALKKNTVGGVGNANLVNQRGENVLKGKMDTPKQVLHNSLLTINKSKFAKGLLQTNYKTDTYFVFYQKLPVMDWILLSEVKKSDLFSNAYDLRRNMLLISAFVFLLTIVASYMLSSNIVKPIGKLAKGMGFIERGDFSGAKRFMPTVKTPKNEVGYLVNVFTHTVDQLKNRIETEYEANIRRKDAEYKALLLQINPHFLNNTLEILSGLAAQGKNREVMNVSVYLGRMMRYSLNTNTDVVKMSDAIGYIRNYTNILKIRYEDSITIKIEEDPETFDFPIIKFVLQPLVENAVKYSFSEEKFATLLIKTKKLENQICIVIEDEGAGMSEEFIAKIYKEDLEQDTNNVLMSEGTSIGLRNVLGRLRLFYGENFSYKIESEIGKGTRITFSINIEEDDLHVEGTDYG</sequence>
<keyword evidence="5" id="KW-0597">Phosphoprotein</keyword>
<evidence type="ECO:0000256" key="5">
    <source>
        <dbReference type="ARBA" id="ARBA00022553"/>
    </source>
</evidence>
<keyword evidence="13 14" id="KW-0472">Membrane</keyword>
<evidence type="ECO:0000256" key="10">
    <source>
        <dbReference type="ARBA" id="ARBA00022840"/>
    </source>
</evidence>
<feature type="domain" description="HAMP" evidence="16">
    <location>
        <begin position="310"/>
        <end position="367"/>
    </location>
</feature>
<dbReference type="PROSITE" id="PS50885">
    <property type="entry name" value="HAMP"/>
    <property type="match status" value="1"/>
</dbReference>
<dbReference type="Proteomes" id="UP001172721">
    <property type="component" value="Unassembled WGS sequence"/>
</dbReference>
<comment type="caution">
    <text evidence="17">The sequence shown here is derived from an EMBL/GenBank/DDBJ whole genome shotgun (WGS) entry which is preliminary data.</text>
</comment>
<evidence type="ECO:0000256" key="11">
    <source>
        <dbReference type="ARBA" id="ARBA00022989"/>
    </source>
</evidence>
<keyword evidence="4" id="KW-1003">Cell membrane</keyword>
<organism evidence="17 18">
    <name type="scientific">Fictibacillus fluitans</name>
    <dbReference type="NCBI Taxonomy" id="3058422"/>
    <lineage>
        <taxon>Bacteria</taxon>
        <taxon>Bacillati</taxon>
        <taxon>Bacillota</taxon>
        <taxon>Bacilli</taxon>
        <taxon>Bacillales</taxon>
        <taxon>Fictibacillaceae</taxon>
        <taxon>Fictibacillus</taxon>
    </lineage>
</organism>
<dbReference type="EMBL" id="JAUHTR010000007">
    <property type="protein sequence ID" value="MDN4525638.1"/>
    <property type="molecule type" value="Genomic_DNA"/>
</dbReference>
<keyword evidence="7 14" id="KW-0812">Transmembrane</keyword>
<dbReference type="InterPro" id="IPR050640">
    <property type="entry name" value="Bact_2-comp_sensor_kinase"/>
</dbReference>
<keyword evidence="18" id="KW-1185">Reference proteome</keyword>
<evidence type="ECO:0000256" key="13">
    <source>
        <dbReference type="ARBA" id="ARBA00023136"/>
    </source>
</evidence>
<dbReference type="Gene3D" id="6.10.340.10">
    <property type="match status" value="1"/>
</dbReference>
<accession>A0ABT8HY15</accession>
<name>A0ABT8HY15_9BACL</name>
<evidence type="ECO:0000256" key="7">
    <source>
        <dbReference type="ARBA" id="ARBA00022692"/>
    </source>
</evidence>
<feature type="transmembrane region" description="Helical" evidence="14">
    <location>
        <begin position="9"/>
        <end position="32"/>
    </location>
</feature>
<keyword evidence="8" id="KW-0547">Nucleotide-binding</keyword>
<dbReference type="InterPro" id="IPR003660">
    <property type="entry name" value="HAMP_dom"/>
</dbReference>
<feature type="transmembrane region" description="Helical" evidence="14">
    <location>
        <begin position="290"/>
        <end position="308"/>
    </location>
</feature>
<proteinExistence type="predicted"/>
<feature type="domain" description="Histidine kinase" evidence="15">
    <location>
        <begin position="477"/>
        <end position="587"/>
    </location>
</feature>
<evidence type="ECO:0000256" key="1">
    <source>
        <dbReference type="ARBA" id="ARBA00000085"/>
    </source>
</evidence>
<keyword evidence="11 14" id="KW-1133">Transmembrane helix</keyword>
<dbReference type="PANTHER" id="PTHR34220:SF11">
    <property type="entry name" value="SENSOR PROTEIN KINASE HPTS"/>
    <property type="match status" value="1"/>
</dbReference>
<reference evidence="17" key="1">
    <citation type="submission" date="2023-07" db="EMBL/GenBank/DDBJ databases">
        <title>Fictibacillus sp. isolated from freshwater pond.</title>
        <authorList>
            <person name="Kirdat K."/>
            <person name="Bhat A."/>
            <person name="Mourya A."/>
            <person name="Yadav A."/>
        </authorList>
    </citation>
    <scope>NUCLEOTIDE SEQUENCE</scope>
    <source>
        <strain evidence="17">NE201</strain>
    </source>
</reference>
<keyword evidence="6" id="KW-0808">Transferase</keyword>
<evidence type="ECO:0000256" key="12">
    <source>
        <dbReference type="ARBA" id="ARBA00023012"/>
    </source>
</evidence>
<evidence type="ECO:0000313" key="18">
    <source>
        <dbReference type="Proteomes" id="UP001172721"/>
    </source>
</evidence>
<keyword evidence="12" id="KW-0902">Two-component regulatory system</keyword>
<dbReference type="InterPro" id="IPR010559">
    <property type="entry name" value="Sig_transdc_His_kin_internal"/>
</dbReference>
<keyword evidence="9 17" id="KW-0418">Kinase</keyword>